<gene>
    <name evidence="13" type="ORF">FRZ54_13025</name>
</gene>
<evidence type="ECO:0000256" key="1">
    <source>
        <dbReference type="ARBA" id="ARBA00004571"/>
    </source>
</evidence>
<keyword evidence="4 8" id="KW-0812">Transmembrane</keyword>
<comment type="subcellular location">
    <subcellularLocation>
        <location evidence="1 8">Cell outer membrane</location>
        <topology evidence="1 8">Multi-pass membrane protein</topology>
    </subcellularLocation>
</comment>
<protein>
    <submittedName>
        <fullName evidence="13">TonB-dependent receptor</fullName>
    </submittedName>
</protein>
<dbReference type="SUPFAM" id="SSF49464">
    <property type="entry name" value="Carboxypeptidase regulatory domain-like"/>
    <property type="match status" value="1"/>
</dbReference>
<evidence type="ECO:0000256" key="10">
    <source>
        <dbReference type="SAM" id="SignalP"/>
    </source>
</evidence>
<dbReference type="InterPro" id="IPR039426">
    <property type="entry name" value="TonB-dep_rcpt-like"/>
</dbReference>
<evidence type="ECO:0000256" key="8">
    <source>
        <dbReference type="PROSITE-ProRule" id="PRU01360"/>
    </source>
</evidence>
<keyword evidence="5 9" id="KW-0798">TonB box</keyword>
<evidence type="ECO:0000313" key="13">
    <source>
        <dbReference type="EMBL" id="QEC63460.1"/>
    </source>
</evidence>
<name>A0A5B8UWF3_9SPHI</name>
<accession>A0A5B8UWF3</accession>
<dbReference type="Pfam" id="PF13715">
    <property type="entry name" value="CarbopepD_reg_2"/>
    <property type="match status" value="1"/>
</dbReference>
<dbReference type="InterPro" id="IPR037066">
    <property type="entry name" value="Plug_dom_sf"/>
</dbReference>
<evidence type="ECO:0000256" key="9">
    <source>
        <dbReference type="RuleBase" id="RU003357"/>
    </source>
</evidence>
<sequence>MKRYLPLIIAILLCSQALAQNISVKGTVADAATKEKLPGVTVLVKSTGQGTATDQNGRFTVSASPGDVLTFRYTGYKVQTITLNGQTTVDVELVSDISQLNEVVLVGTRSAGRVKLETPVPVDVVNVTKASSNTGRLDLTDILNYAAPSFNYNKQSGSDGADHVELGTLRGLGPDQTLVLIDGKRRHSTAFVSVFGTRGRGNSGVDLSSIPVSSIDRVEILRDGASAQYGSDAIAGVINIVLKKTVNQLTVNAGYSGYYDPAFNSRNALAMGQYPHGGAIDGNGFSLDANYGLPIGKNKGFINFSVDYDVNGKTFRQTHDTAFGNPKALPLNNVRRANGDGSASSISALFNSEIPLAGTKTTFYSFGGFSYKGSDDYAFTRNFSGSPGRFPTDANGELIPVSGIIFNTPDGDSYYNPIIQTHNTDLSLAVGFKGTIGKDVDWDISNTIGNNTFHFYGDKTFNASLGTGQTHFYDGGPQFLQNSTDLNFSKHYSTIFSGLNVGAGAEYRYERYMINAGEAGSYSNYNEDKATGSQGFPGYQPGDEVTAHRTVEGIYLDLEADVTSKWLVDFANRLEHYSDFGYNLSTKFASRYKVTDNFNIRGSLGTGYRAPSLQQINYSSSYTNVQGGVISEVKIAPNYSPITKAAGIPTLKQEKSKNAGLGFTFQPLKELTFTVDGYLIKVKDRVVLSGQFSADNTDLDPAFIAALNSLHVTQAQFFDNAANTTNKGLDVVIEYNKTVGDDRYRLLFAGNFQHMTIDQINYPPKLSATDQLRQTFLSDREQKFILASAPPEKLTLNPEYGHKKFTFGARVTYFGKIDLLGYGENFDGIHPVVPTDANPDVTVPDEYIYSGKFVHDAYISFKANKNVHFSIGCDNVFNVHPDLGAVIAAKGYAYNNEPGGPSDPVQMGNNGRRFFVRAGFTF</sequence>
<evidence type="ECO:0000256" key="7">
    <source>
        <dbReference type="ARBA" id="ARBA00023237"/>
    </source>
</evidence>
<dbReference type="GO" id="GO:0009279">
    <property type="term" value="C:cell outer membrane"/>
    <property type="evidence" value="ECO:0007669"/>
    <property type="project" value="UniProtKB-SubCell"/>
</dbReference>
<evidence type="ECO:0000256" key="2">
    <source>
        <dbReference type="ARBA" id="ARBA00022448"/>
    </source>
</evidence>
<dbReference type="Gene3D" id="2.60.40.1120">
    <property type="entry name" value="Carboxypeptidase-like, regulatory domain"/>
    <property type="match status" value="1"/>
</dbReference>
<keyword evidence="6 8" id="KW-0472">Membrane</keyword>
<keyword evidence="10" id="KW-0732">Signal</keyword>
<dbReference type="InterPro" id="IPR000531">
    <property type="entry name" value="Beta-barrel_TonB"/>
</dbReference>
<dbReference type="Gene3D" id="2.40.170.20">
    <property type="entry name" value="TonB-dependent receptor, beta-barrel domain"/>
    <property type="match status" value="1"/>
</dbReference>
<keyword evidence="7 8" id="KW-0998">Cell outer membrane</keyword>
<feature type="domain" description="TonB-dependent receptor-like beta-barrel" evidence="11">
    <location>
        <begin position="372"/>
        <end position="876"/>
    </location>
</feature>
<reference evidence="13 14" key="1">
    <citation type="journal article" date="2017" name="Curr. Microbiol.">
        <title>Mucilaginibacter ginsenosidivorans sp. nov., Isolated from Soil of Ginseng Field.</title>
        <authorList>
            <person name="Kim M.M."/>
            <person name="Siddiqi M.Z."/>
            <person name="Im W.T."/>
        </authorList>
    </citation>
    <scope>NUCLEOTIDE SEQUENCE [LARGE SCALE GENOMIC DNA]</scope>
    <source>
        <strain evidence="13 14">Gsoil 3017</strain>
    </source>
</reference>
<dbReference type="InterPro" id="IPR012910">
    <property type="entry name" value="Plug_dom"/>
</dbReference>
<proteinExistence type="inferred from homology"/>
<dbReference type="AlphaFoldDB" id="A0A5B8UWF3"/>
<dbReference type="Pfam" id="PF07715">
    <property type="entry name" value="Plug"/>
    <property type="match status" value="1"/>
</dbReference>
<dbReference type="InterPro" id="IPR008969">
    <property type="entry name" value="CarboxyPept-like_regulatory"/>
</dbReference>
<evidence type="ECO:0000259" key="12">
    <source>
        <dbReference type="Pfam" id="PF07715"/>
    </source>
</evidence>
<evidence type="ECO:0000256" key="3">
    <source>
        <dbReference type="ARBA" id="ARBA00022452"/>
    </source>
</evidence>
<dbReference type="Proteomes" id="UP000321479">
    <property type="component" value="Chromosome"/>
</dbReference>
<dbReference type="Gene3D" id="2.170.130.10">
    <property type="entry name" value="TonB-dependent receptor, plug domain"/>
    <property type="match status" value="1"/>
</dbReference>
<dbReference type="PANTHER" id="PTHR47234">
    <property type="match status" value="1"/>
</dbReference>
<feature type="domain" description="TonB-dependent receptor plug" evidence="12">
    <location>
        <begin position="115"/>
        <end position="237"/>
    </location>
</feature>
<dbReference type="Pfam" id="PF00593">
    <property type="entry name" value="TonB_dep_Rec_b-barrel"/>
    <property type="match status" value="1"/>
</dbReference>
<dbReference type="RefSeq" id="WP_147032036.1">
    <property type="nucleotide sequence ID" value="NZ_CP042436.1"/>
</dbReference>
<dbReference type="KEGG" id="mgin:FRZ54_13025"/>
<dbReference type="SUPFAM" id="SSF56935">
    <property type="entry name" value="Porins"/>
    <property type="match status" value="1"/>
</dbReference>
<evidence type="ECO:0000256" key="6">
    <source>
        <dbReference type="ARBA" id="ARBA00023136"/>
    </source>
</evidence>
<keyword evidence="13" id="KW-0675">Receptor</keyword>
<organism evidence="13 14">
    <name type="scientific">Mucilaginibacter ginsenosidivorans</name>
    <dbReference type="NCBI Taxonomy" id="398053"/>
    <lineage>
        <taxon>Bacteria</taxon>
        <taxon>Pseudomonadati</taxon>
        <taxon>Bacteroidota</taxon>
        <taxon>Sphingobacteriia</taxon>
        <taxon>Sphingobacteriales</taxon>
        <taxon>Sphingobacteriaceae</taxon>
        <taxon>Mucilaginibacter</taxon>
    </lineage>
</organism>
<comment type="similarity">
    <text evidence="8 9">Belongs to the TonB-dependent receptor family.</text>
</comment>
<keyword evidence="2 8" id="KW-0813">Transport</keyword>
<evidence type="ECO:0000256" key="5">
    <source>
        <dbReference type="ARBA" id="ARBA00023077"/>
    </source>
</evidence>
<dbReference type="EMBL" id="CP042436">
    <property type="protein sequence ID" value="QEC63460.1"/>
    <property type="molecule type" value="Genomic_DNA"/>
</dbReference>
<dbReference type="OrthoDB" id="9805434at2"/>
<evidence type="ECO:0000256" key="4">
    <source>
        <dbReference type="ARBA" id="ARBA00022692"/>
    </source>
</evidence>
<evidence type="ECO:0000259" key="11">
    <source>
        <dbReference type="Pfam" id="PF00593"/>
    </source>
</evidence>
<keyword evidence="14" id="KW-1185">Reference proteome</keyword>
<dbReference type="PANTHER" id="PTHR47234:SF3">
    <property type="entry name" value="SECRETIN_TONB SHORT N-TERMINAL DOMAIN-CONTAINING PROTEIN"/>
    <property type="match status" value="1"/>
</dbReference>
<evidence type="ECO:0000313" key="14">
    <source>
        <dbReference type="Proteomes" id="UP000321479"/>
    </source>
</evidence>
<feature type="signal peptide" evidence="10">
    <location>
        <begin position="1"/>
        <end position="19"/>
    </location>
</feature>
<dbReference type="InterPro" id="IPR036942">
    <property type="entry name" value="Beta-barrel_TonB_sf"/>
</dbReference>
<dbReference type="PROSITE" id="PS52016">
    <property type="entry name" value="TONB_DEPENDENT_REC_3"/>
    <property type="match status" value="1"/>
</dbReference>
<keyword evidence="3 8" id="KW-1134">Transmembrane beta strand</keyword>
<feature type="chain" id="PRO_5022840454" evidence="10">
    <location>
        <begin position="20"/>
        <end position="922"/>
    </location>
</feature>